<evidence type="ECO:0000256" key="3">
    <source>
        <dbReference type="ARBA" id="ARBA00023163"/>
    </source>
</evidence>
<gene>
    <name evidence="6" type="ORF">DYBT9623_00167</name>
</gene>
<keyword evidence="1" id="KW-0805">Transcription regulation</keyword>
<keyword evidence="4" id="KW-0812">Transmembrane</keyword>
<dbReference type="PANTHER" id="PTHR43280">
    <property type="entry name" value="ARAC-FAMILY TRANSCRIPTIONAL REGULATOR"/>
    <property type="match status" value="1"/>
</dbReference>
<feature type="transmembrane region" description="Helical" evidence="4">
    <location>
        <begin position="205"/>
        <end position="222"/>
    </location>
</feature>
<dbReference type="Pfam" id="PF12833">
    <property type="entry name" value="HTH_18"/>
    <property type="match status" value="1"/>
</dbReference>
<dbReference type="PANTHER" id="PTHR43280:SF29">
    <property type="entry name" value="ARAC-FAMILY TRANSCRIPTIONAL REGULATOR"/>
    <property type="match status" value="1"/>
</dbReference>
<feature type="transmembrane region" description="Helical" evidence="4">
    <location>
        <begin position="73"/>
        <end position="90"/>
    </location>
</feature>
<evidence type="ECO:0000256" key="4">
    <source>
        <dbReference type="SAM" id="Phobius"/>
    </source>
</evidence>
<reference evidence="6 7" key="1">
    <citation type="submission" date="2021-04" db="EMBL/GenBank/DDBJ databases">
        <authorList>
            <person name="Rodrigo-Torres L."/>
            <person name="Arahal R. D."/>
            <person name="Lucena T."/>
        </authorList>
    </citation>
    <scope>NUCLEOTIDE SEQUENCE [LARGE SCALE GENOMIC DNA]</scope>
    <source>
        <strain evidence="6 7">CECT 9623</strain>
    </source>
</reference>
<organism evidence="6 7">
    <name type="scientific">Dyadobacter linearis</name>
    <dbReference type="NCBI Taxonomy" id="2823330"/>
    <lineage>
        <taxon>Bacteria</taxon>
        <taxon>Pseudomonadati</taxon>
        <taxon>Bacteroidota</taxon>
        <taxon>Cytophagia</taxon>
        <taxon>Cytophagales</taxon>
        <taxon>Spirosomataceae</taxon>
        <taxon>Dyadobacter</taxon>
    </lineage>
</organism>
<evidence type="ECO:0000313" key="7">
    <source>
        <dbReference type="Proteomes" id="UP000679725"/>
    </source>
</evidence>
<comment type="caution">
    <text evidence="6">The sequence shown here is derived from an EMBL/GenBank/DDBJ whole genome shotgun (WGS) entry which is preliminary data.</text>
</comment>
<evidence type="ECO:0000256" key="2">
    <source>
        <dbReference type="ARBA" id="ARBA00023125"/>
    </source>
</evidence>
<name>A0ABM8UIU7_9BACT</name>
<dbReference type="InterPro" id="IPR018060">
    <property type="entry name" value="HTH_AraC"/>
</dbReference>
<dbReference type="Gene3D" id="1.10.10.60">
    <property type="entry name" value="Homeodomain-like"/>
    <property type="match status" value="2"/>
</dbReference>
<evidence type="ECO:0000256" key="1">
    <source>
        <dbReference type="ARBA" id="ARBA00023015"/>
    </source>
</evidence>
<keyword evidence="4" id="KW-0472">Membrane</keyword>
<proteinExistence type="predicted"/>
<accession>A0ABM8UIU7</accession>
<feature type="transmembrane region" description="Helical" evidence="4">
    <location>
        <begin position="128"/>
        <end position="150"/>
    </location>
</feature>
<feature type="transmembrane region" description="Helical" evidence="4">
    <location>
        <begin position="97"/>
        <end position="116"/>
    </location>
</feature>
<protein>
    <recommendedName>
        <fullName evidence="5">HTH araC/xylS-type domain-containing protein</fullName>
    </recommendedName>
</protein>
<dbReference type="InterPro" id="IPR018062">
    <property type="entry name" value="HTH_AraC-typ_CS"/>
</dbReference>
<dbReference type="Proteomes" id="UP000679725">
    <property type="component" value="Unassembled WGS sequence"/>
</dbReference>
<dbReference type="PROSITE" id="PS01124">
    <property type="entry name" value="HTH_ARAC_FAMILY_2"/>
    <property type="match status" value="1"/>
</dbReference>
<sequence length="373" mass="42401">MSDPLLIGLTTGGAFLLAFLLLTNPKNSNTKANRWLGAFVFTFGCALLEVFLHNLNLHSKHAILIDLIEASRFLSAPMLYLSVIFFTSAAKKSSARTLWHFALFVIVVIFRLPHMLTGQNFQFSNPSTAHVVLMFLKNALPAQTVIYWFFSYRRLSGHQQNIEQVTSSTDEIDLSWLKHFLWVLAAVVLIWLNLAIFNFTLLYDFTPLLYLVSVYFLAFFALKQREVYPFAKPALQELDEVISSKTNTQTEKQERLSESQIAALKEKLEKLMRSEKVFLDNELSLPGLSQKMHISIHELSYLINKVYGQNFFAFVNGYRIEEAKRLLLSGETEKLNMLGIAYESGFNSKTTFNTAFKKSTGQSPSEFAAAGKK</sequence>
<keyword evidence="7" id="KW-1185">Reference proteome</keyword>
<dbReference type="RefSeq" id="WP_215231620.1">
    <property type="nucleotide sequence ID" value="NZ_CAJRAU010000001.1"/>
</dbReference>
<feature type="transmembrane region" description="Helical" evidence="4">
    <location>
        <begin position="180"/>
        <end position="199"/>
    </location>
</feature>
<dbReference type="SMART" id="SM00342">
    <property type="entry name" value="HTH_ARAC"/>
    <property type="match status" value="1"/>
</dbReference>
<dbReference type="EMBL" id="CAJRAU010000001">
    <property type="protein sequence ID" value="CAG5067446.1"/>
    <property type="molecule type" value="Genomic_DNA"/>
</dbReference>
<feature type="transmembrane region" description="Helical" evidence="4">
    <location>
        <begin position="35"/>
        <end position="53"/>
    </location>
</feature>
<keyword evidence="4" id="KW-1133">Transmembrane helix</keyword>
<dbReference type="InterPro" id="IPR009057">
    <property type="entry name" value="Homeodomain-like_sf"/>
</dbReference>
<dbReference type="SUPFAM" id="SSF46689">
    <property type="entry name" value="Homeodomain-like"/>
    <property type="match status" value="1"/>
</dbReference>
<feature type="domain" description="HTH araC/xylS-type" evidence="5">
    <location>
        <begin position="269"/>
        <end position="370"/>
    </location>
</feature>
<feature type="transmembrane region" description="Helical" evidence="4">
    <location>
        <begin position="6"/>
        <end position="23"/>
    </location>
</feature>
<evidence type="ECO:0000313" key="6">
    <source>
        <dbReference type="EMBL" id="CAG5067446.1"/>
    </source>
</evidence>
<keyword evidence="3" id="KW-0804">Transcription</keyword>
<dbReference type="PROSITE" id="PS00041">
    <property type="entry name" value="HTH_ARAC_FAMILY_1"/>
    <property type="match status" value="1"/>
</dbReference>
<evidence type="ECO:0000259" key="5">
    <source>
        <dbReference type="PROSITE" id="PS01124"/>
    </source>
</evidence>
<keyword evidence="2" id="KW-0238">DNA-binding</keyword>